<protein>
    <recommendedName>
        <fullName evidence="4">DUF3306 domain-containing protein</fullName>
    </recommendedName>
</protein>
<feature type="region of interest" description="Disordered" evidence="1">
    <location>
        <begin position="131"/>
        <end position="213"/>
    </location>
</feature>
<dbReference type="AlphaFoldDB" id="A0A238K946"/>
<dbReference type="Pfam" id="PF11748">
    <property type="entry name" value="DUF3306"/>
    <property type="match status" value="1"/>
</dbReference>
<keyword evidence="3" id="KW-1185">Reference proteome</keyword>
<dbReference type="EMBL" id="FXYH01000005">
    <property type="protein sequence ID" value="SMX39369.1"/>
    <property type="molecule type" value="Genomic_DNA"/>
</dbReference>
<dbReference type="InterPro" id="IPR021735">
    <property type="entry name" value="DUF3306"/>
</dbReference>
<proteinExistence type="predicted"/>
<gene>
    <name evidence="2" type="ORF">PEV8663_01690</name>
</gene>
<dbReference type="RefSeq" id="WP_097804209.1">
    <property type="nucleotide sequence ID" value="NZ_FXYH01000005.1"/>
</dbReference>
<sequence>MDLWSRRKAAVEAEAIAEVKAEEAIVKADVEAVQAEQTDEELLEQLGLPDPDSLGEGADFKQFMGDAIPARLKTRALRRLWSVNPLLANIDGLVDYGEDFTDAAMCVENMQSAYQVGKGMMAHVEELARQAEEEAAAEDADAESEQDIEEPAIDPVRPPQPQDKEAVLAFAAQSAQDEEPFQPEWDDAPEDAATAPMPGSRRMTFTFDDQRTG</sequence>
<evidence type="ECO:0008006" key="4">
    <source>
        <dbReference type="Google" id="ProtNLM"/>
    </source>
</evidence>
<evidence type="ECO:0000313" key="3">
    <source>
        <dbReference type="Proteomes" id="UP000220836"/>
    </source>
</evidence>
<evidence type="ECO:0000256" key="1">
    <source>
        <dbReference type="SAM" id="MobiDB-lite"/>
    </source>
</evidence>
<feature type="compositionally biased region" description="Acidic residues" evidence="1">
    <location>
        <begin position="133"/>
        <end position="152"/>
    </location>
</feature>
<dbReference type="Proteomes" id="UP000220836">
    <property type="component" value="Unassembled WGS sequence"/>
</dbReference>
<name>A0A238K946_9RHOB</name>
<reference evidence="2 3" key="1">
    <citation type="submission" date="2017-05" db="EMBL/GenBank/DDBJ databases">
        <authorList>
            <person name="Song R."/>
            <person name="Chenine A.L."/>
            <person name="Ruprecht R.M."/>
        </authorList>
    </citation>
    <scope>NUCLEOTIDE SEQUENCE [LARGE SCALE GENOMIC DNA]</scope>
    <source>
        <strain evidence="2 3">CECT 8663</strain>
    </source>
</reference>
<accession>A0A238K946</accession>
<feature type="compositionally biased region" description="Acidic residues" evidence="1">
    <location>
        <begin position="176"/>
        <end position="190"/>
    </location>
</feature>
<organism evidence="2 3">
    <name type="scientific">Pelagimonas varians</name>
    <dbReference type="NCBI Taxonomy" id="696760"/>
    <lineage>
        <taxon>Bacteria</taxon>
        <taxon>Pseudomonadati</taxon>
        <taxon>Pseudomonadota</taxon>
        <taxon>Alphaproteobacteria</taxon>
        <taxon>Rhodobacterales</taxon>
        <taxon>Roseobacteraceae</taxon>
        <taxon>Pelagimonas</taxon>
    </lineage>
</organism>
<dbReference type="OrthoDB" id="8100830at2"/>
<evidence type="ECO:0000313" key="2">
    <source>
        <dbReference type="EMBL" id="SMX39369.1"/>
    </source>
</evidence>